<evidence type="ECO:0000259" key="3">
    <source>
        <dbReference type="PROSITE" id="PS50110"/>
    </source>
</evidence>
<dbReference type="SMART" id="SM00448">
    <property type="entry name" value="REC"/>
    <property type="match status" value="1"/>
</dbReference>
<reference evidence="4 5" key="1">
    <citation type="submission" date="2020-03" db="EMBL/GenBank/DDBJ databases">
        <title>Genomic Encyclopedia of Type Strains, Phase IV (KMG-IV): sequencing the most valuable type-strain genomes for metagenomic binning, comparative biology and taxonomic classification.</title>
        <authorList>
            <person name="Goeker M."/>
        </authorList>
    </citation>
    <scope>NUCLEOTIDE SEQUENCE [LARGE SCALE GENOMIC DNA]</scope>
    <source>
        <strain evidence="4 5">DSM 24233</strain>
    </source>
</reference>
<protein>
    <submittedName>
        <fullName evidence="4">CheY-like chemotaxis protein</fullName>
    </submittedName>
</protein>
<evidence type="ECO:0000313" key="5">
    <source>
        <dbReference type="Proteomes" id="UP000580856"/>
    </source>
</evidence>
<evidence type="ECO:0000313" key="4">
    <source>
        <dbReference type="EMBL" id="NJB68735.1"/>
    </source>
</evidence>
<dbReference type="SUPFAM" id="SSF52172">
    <property type="entry name" value="CheY-like"/>
    <property type="match status" value="1"/>
</dbReference>
<dbReference type="Gene3D" id="3.40.50.2300">
    <property type="match status" value="1"/>
</dbReference>
<sequence length="142" mass="15271">MHRVLIVEDESIIAMGLRHQLRALGLDTVAVAACARDALECMRRHCVELVFMDVMLSGRRDGIEAAEAIRGVREVPVIFMSAFTDGDTELRARRAGGVAFLSKPAEDSELAGVLRTIFGPLRGDGPVMDEAVSGHDGADVPV</sequence>
<gene>
    <name evidence="4" type="ORF">GGQ74_002408</name>
</gene>
<dbReference type="PROSITE" id="PS50110">
    <property type="entry name" value="RESPONSE_REGULATORY"/>
    <property type="match status" value="1"/>
</dbReference>
<dbReference type="InterPro" id="IPR001789">
    <property type="entry name" value="Sig_transdc_resp-reg_receiver"/>
</dbReference>
<dbReference type="EMBL" id="JAATJA010000002">
    <property type="protein sequence ID" value="NJB68735.1"/>
    <property type="molecule type" value="Genomic_DNA"/>
</dbReference>
<comment type="caution">
    <text evidence="4">The sequence shown here is derived from an EMBL/GenBank/DDBJ whole genome shotgun (WGS) entry which is preliminary data.</text>
</comment>
<dbReference type="RefSeq" id="WP_167941778.1">
    <property type="nucleotide sequence ID" value="NZ_JAATJA010000002.1"/>
</dbReference>
<dbReference type="Proteomes" id="UP000580856">
    <property type="component" value="Unassembled WGS sequence"/>
</dbReference>
<dbReference type="PANTHER" id="PTHR44591">
    <property type="entry name" value="STRESS RESPONSE REGULATOR PROTEIN 1"/>
    <property type="match status" value="1"/>
</dbReference>
<dbReference type="InterPro" id="IPR011006">
    <property type="entry name" value="CheY-like_superfamily"/>
</dbReference>
<proteinExistence type="predicted"/>
<feature type="domain" description="Response regulatory" evidence="3">
    <location>
        <begin position="3"/>
        <end position="118"/>
    </location>
</feature>
<dbReference type="GO" id="GO:0000160">
    <property type="term" value="P:phosphorelay signal transduction system"/>
    <property type="evidence" value="ECO:0007669"/>
    <property type="project" value="InterPro"/>
</dbReference>
<feature type="modified residue" description="4-aspartylphosphate" evidence="2">
    <location>
        <position position="53"/>
    </location>
</feature>
<evidence type="ECO:0000256" key="2">
    <source>
        <dbReference type="PROSITE-ProRule" id="PRU00169"/>
    </source>
</evidence>
<dbReference type="Pfam" id="PF00072">
    <property type="entry name" value="Response_reg"/>
    <property type="match status" value="1"/>
</dbReference>
<evidence type="ECO:0000256" key="1">
    <source>
        <dbReference type="ARBA" id="ARBA00022553"/>
    </source>
</evidence>
<dbReference type="InterPro" id="IPR050595">
    <property type="entry name" value="Bact_response_regulator"/>
</dbReference>
<organism evidence="4 5">
    <name type="scientific">Desulfobaculum xiamenense</name>
    <dbReference type="NCBI Taxonomy" id="995050"/>
    <lineage>
        <taxon>Bacteria</taxon>
        <taxon>Pseudomonadati</taxon>
        <taxon>Thermodesulfobacteriota</taxon>
        <taxon>Desulfovibrionia</taxon>
        <taxon>Desulfovibrionales</taxon>
        <taxon>Desulfovibrionaceae</taxon>
        <taxon>Desulfobaculum</taxon>
    </lineage>
</organism>
<keyword evidence="1 2" id="KW-0597">Phosphoprotein</keyword>
<dbReference type="AlphaFoldDB" id="A0A846QTD8"/>
<accession>A0A846QTD8</accession>
<keyword evidence="5" id="KW-1185">Reference proteome</keyword>
<dbReference type="PANTHER" id="PTHR44591:SF3">
    <property type="entry name" value="RESPONSE REGULATORY DOMAIN-CONTAINING PROTEIN"/>
    <property type="match status" value="1"/>
</dbReference>
<name>A0A846QTD8_9BACT</name>